<dbReference type="Proteomes" id="UP000192491">
    <property type="component" value="Unassembled WGS sequence"/>
</dbReference>
<evidence type="ECO:0000313" key="1">
    <source>
        <dbReference type="EMBL" id="OQX17184.1"/>
    </source>
</evidence>
<protein>
    <submittedName>
        <fullName evidence="1">Uncharacterized protein</fullName>
    </submittedName>
</protein>
<name>A0A1Y1QZY0_9GAMM</name>
<gene>
    <name evidence="1" type="ORF">BWK73_00265</name>
</gene>
<sequence length="73" mass="7651">MHEYRKLSTELAGCCLNRPEPGPEIASNTVEGGLLGAGRRPHSRGIAGGAPSSVATLEWQINHAVTGEQAGER</sequence>
<dbReference type="EMBL" id="MTEJ01000001">
    <property type="protein sequence ID" value="OQX17184.1"/>
    <property type="molecule type" value="Genomic_DNA"/>
</dbReference>
<comment type="caution">
    <text evidence="1">The sequence shown here is derived from an EMBL/GenBank/DDBJ whole genome shotgun (WGS) entry which is preliminary data.</text>
</comment>
<dbReference type="AlphaFoldDB" id="A0A1Y1QZY0"/>
<organism evidence="1 2">
    <name type="scientific">Thiothrix lacustris</name>
    <dbReference type="NCBI Taxonomy" id="525917"/>
    <lineage>
        <taxon>Bacteria</taxon>
        <taxon>Pseudomonadati</taxon>
        <taxon>Pseudomonadota</taxon>
        <taxon>Gammaproteobacteria</taxon>
        <taxon>Thiotrichales</taxon>
        <taxon>Thiotrichaceae</taxon>
        <taxon>Thiothrix</taxon>
    </lineage>
</organism>
<evidence type="ECO:0000313" key="2">
    <source>
        <dbReference type="Proteomes" id="UP000192491"/>
    </source>
</evidence>
<proteinExistence type="predicted"/>
<reference evidence="1 2" key="1">
    <citation type="submission" date="2017-01" db="EMBL/GenBank/DDBJ databases">
        <title>Novel large sulfur bacteria in the metagenomes of groundwater-fed chemosynthetic microbial mats in the Lake Huron basin.</title>
        <authorList>
            <person name="Sharrar A.M."/>
            <person name="Flood B.E."/>
            <person name="Bailey J.V."/>
            <person name="Jones D.S."/>
            <person name="Biddanda B."/>
            <person name="Ruberg S.A."/>
            <person name="Marcus D.N."/>
            <person name="Dick G.J."/>
        </authorList>
    </citation>
    <scope>NUCLEOTIDE SEQUENCE [LARGE SCALE GENOMIC DNA]</scope>
    <source>
        <strain evidence="1">A8</strain>
    </source>
</reference>
<accession>A0A1Y1QZY0</accession>